<feature type="region of interest" description="Disordered" evidence="1">
    <location>
        <begin position="59"/>
        <end position="82"/>
    </location>
</feature>
<accession>A0A7G2C8A3</accession>
<keyword evidence="2" id="KW-1133">Transmembrane helix</keyword>
<feature type="compositionally biased region" description="Acidic residues" evidence="1">
    <location>
        <begin position="72"/>
        <end position="82"/>
    </location>
</feature>
<organism evidence="3 4">
    <name type="scientific">Angomonas deanei</name>
    <dbReference type="NCBI Taxonomy" id="59799"/>
    <lineage>
        <taxon>Eukaryota</taxon>
        <taxon>Discoba</taxon>
        <taxon>Euglenozoa</taxon>
        <taxon>Kinetoplastea</taxon>
        <taxon>Metakinetoplastina</taxon>
        <taxon>Trypanosomatida</taxon>
        <taxon>Trypanosomatidae</taxon>
        <taxon>Strigomonadinae</taxon>
        <taxon>Angomonas</taxon>
    </lineage>
</organism>
<name>A0A7G2C8A3_9TRYP</name>
<keyword evidence="2" id="KW-0812">Transmembrane</keyword>
<dbReference type="EMBL" id="LR877150">
    <property type="protein sequence ID" value="CAD2215986.1"/>
    <property type="molecule type" value="Genomic_DNA"/>
</dbReference>
<keyword evidence="2" id="KW-0472">Membrane</keyword>
<feature type="transmembrane region" description="Helical" evidence="2">
    <location>
        <begin position="6"/>
        <end position="22"/>
    </location>
</feature>
<reference evidence="3 4" key="1">
    <citation type="submission" date="2020-08" db="EMBL/GenBank/DDBJ databases">
        <authorList>
            <person name="Newling K."/>
            <person name="Davey J."/>
            <person name="Forrester S."/>
        </authorList>
    </citation>
    <scope>NUCLEOTIDE SEQUENCE [LARGE SCALE GENOMIC DNA]</scope>
    <source>
        <strain evidence="4">Crithidia deanei Carvalho (ATCC PRA-265)</strain>
    </source>
</reference>
<proteinExistence type="predicted"/>
<keyword evidence="4" id="KW-1185">Reference proteome</keyword>
<protein>
    <submittedName>
        <fullName evidence="3">Uncharacterized protein</fullName>
    </submittedName>
</protein>
<sequence>MSCSPILISLFIGLIFLALNNNKKLSQKKMPALNIICSGATYTTCTALETMRHRCPQFMPGGTAPIVRPKEAEEESESEDEE</sequence>
<evidence type="ECO:0000313" key="3">
    <source>
        <dbReference type="EMBL" id="CAD2215986.1"/>
    </source>
</evidence>
<dbReference type="Proteomes" id="UP000515908">
    <property type="component" value="Chromosome 06"/>
</dbReference>
<gene>
    <name evidence="3" type="ORF">ADEAN_000344400</name>
</gene>
<dbReference type="VEuPathDB" id="TriTrypDB:ADEAN_000344400"/>
<evidence type="ECO:0000256" key="2">
    <source>
        <dbReference type="SAM" id="Phobius"/>
    </source>
</evidence>
<evidence type="ECO:0000256" key="1">
    <source>
        <dbReference type="SAM" id="MobiDB-lite"/>
    </source>
</evidence>
<dbReference type="AlphaFoldDB" id="A0A7G2C8A3"/>
<evidence type="ECO:0000313" key="4">
    <source>
        <dbReference type="Proteomes" id="UP000515908"/>
    </source>
</evidence>